<gene>
    <name evidence="1" type="ORF">PSA7680_00111</name>
</gene>
<dbReference type="EMBL" id="FWFQ01000001">
    <property type="protein sequence ID" value="SLN11198.1"/>
    <property type="molecule type" value="Genomic_DNA"/>
</dbReference>
<dbReference type="OrthoDB" id="8479024at2"/>
<evidence type="ECO:0008006" key="3">
    <source>
        <dbReference type="Google" id="ProtNLM"/>
    </source>
</evidence>
<proteinExistence type="predicted"/>
<accession>A0A1Y5R9N3</accession>
<protein>
    <recommendedName>
        <fullName evidence="3">DUF1499 domain-containing protein</fullName>
    </recommendedName>
</protein>
<evidence type="ECO:0000313" key="1">
    <source>
        <dbReference type="EMBL" id="SLN11198.1"/>
    </source>
</evidence>
<sequence length="150" mass="15900">MKVALLLLVGLVAVAMLYVRLAPTTEDAWHVDPDAAGDPGEAGILIRSDDARAPAGRADRLLARLDAVAMATPRTRRIAGSLGEGRITYETRSLLWGFPDYTTVQLVPQADGTARLAILARLRFGRSDLGVNGKRVAGWLAALEAAPEAG</sequence>
<name>A0A1Y5R9N3_9RHOB</name>
<dbReference type="Pfam" id="PF07386">
    <property type="entry name" value="DUF1499"/>
    <property type="match status" value="1"/>
</dbReference>
<organism evidence="1 2">
    <name type="scientific">Pseudoruegeria aquimaris</name>
    <dbReference type="NCBI Taxonomy" id="393663"/>
    <lineage>
        <taxon>Bacteria</taxon>
        <taxon>Pseudomonadati</taxon>
        <taxon>Pseudomonadota</taxon>
        <taxon>Alphaproteobacteria</taxon>
        <taxon>Rhodobacterales</taxon>
        <taxon>Roseobacteraceae</taxon>
        <taxon>Pseudoruegeria</taxon>
    </lineage>
</organism>
<keyword evidence="2" id="KW-1185">Reference proteome</keyword>
<dbReference type="RefSeq" id="WP_085866862.1">
    <property type="nucleotide sequence ID" value="NZ_FWFQ01000001.1"/>
</dbReference>
<reference evidence="1 2" key="1">
    <citation type="submission" date="2017-03" db="EMBL/GenBank/DDBJ databases">
        <authorList>
            <person name="Afonso C.L."/>
            <person name="Miller P.J."/>
            <person name="Scott M.A."/>
            <person name="Spackman E."/>
            <person name="Goraichik I."/>
            <person name="Dimitrov K.M."/>
            <person name="Suarez D.L."/>
            <person name="Swayne D.E."/>
        </authorList>
    </citation>
    <scope>NUCLEOTIDE SEQUENCE [LARGE SCALE GENOMIC DNA]</scope>
    <source>
        <strain evidence="1 2">CECT 7680</strain>
    </source>
</reference>
<evidence type="ECO:0000313" key="2">
    <source>
        <dbReference type="Proteomes" id="UP000193409"/>
    </source>
</evidence>
<dbReference type="InterPro" id="IPR010865">
    <property type="entry name" value="DUF1499"/>
</dbReference>
<dbReference type="Proteomes" id="UP000193409">
    <property type="component" value="Unassembled WGS sequence"/>
</dbReference>
<dbReference type="AlphaFoldDB" id="A0A1Y5R9N3"/>